<reference evidence="2" key="1">
    <citation type="submission" date="2023-10" db="EMBL/GenBank/DDBJ databases">
        <authorList>
            <person name="Chen Y."/>
            <person name="Shah S."/>
            <person name="Dougan E. K."/>
            <person name="Thang M."/>
            <person name="Chan C."/>
        </authorList>
    </citation>
    <scope>NUCLEOTIDE SEQUENCE [LARGE SCALE GENOMIC DNA]</scope>
</reference>
<protein>
    <submittedName>
        <fullName evidence="2">Uncharacterized protein</fullName>
    </submittedName>
</protein>
<comment type="caution">
    <text evidence="2">The sequence shown here is derived from an EMBL/GenBank/DDBJ whole genome shotgun (WGS) entry which is preliminary data.</text>
</comment>
<evidence type="ECO:0000256" key="1">
    <source>
        <dbReference type="SAM" id="MobiDB-lite"/>
    </source>
</evidence>
<dbReference type="EMBL" id="CAUYUJ010018132">
    <property type="protein sequence ID" value="CAK0880911.1"/>
    <property type="molecule type" value="Genomic_DNA"/>
</dbReference>
<feature type="non-terminal residue" evidence="2">
    <location>
        <position position="77"/>
    </location>
</feature>
<evidence type="ECO:0000313" key="2">
    <source>
        <dbReference type="EMBL" id="CAK0880911.1"/>
    </source>
</evidence>
<proteinExistence type="predicted"/>
<feature type="compositionally biased region" description="Low complexity" evidence="1">
    <location>
        <begin position="18"/>
        <end position="33"/>
    </location>
</feature>
<evidence type="ECO:0000313" key="3">
    <source>
        <dbReference type="Proteomes" id="UP001189429"/>
    </source>
</evidence>
<accession>A0ABN9W775</accession>
<name>A0ABN9W775_9DINO</name>
<organism evidence="2 3">
    <name type="scientific">Prorocentrum cordatum</name>
    <dbReference type="NCBI Taxonomy" id="2364126"/>
    <lineage>
        <taxon>Eukaryota</taxon>
        <taxon>Sar</taxon>
        <taxon>Alveolata</taxon>
        <taxon>Dinophyceae</taxon>
        <taxon>Prorocentrales</taxon>
        <taxon>Prorocentraceae</taxon>
        <taxon>Prorocentrum</taxon>
    </lineage>
</organism>
<gene>
    <name evidence="2" type="ORF">PCOR1329_LOCUS63922</name>
</gene>
<feature type="region of interest" description="Disordered" evidence="1">
    <location>
        <begin position="1"/>
        <end position="38"/>
    </location>
</feature>
<keyword evidence="3" id="KW-1185">Reference proteome</keyword>
<sequence length="77" mass="8386">MAWPRGSGRLPAHTLRQAAAGATPARRAPGGTRWRSSPPAALQVQLEEEQPQQAALLLGAFARLRHSRDPALFGRFF</sequence>
<dbReference type="Proteomes" id="UP001189429">
    <property type="component" value="Unassembled WGS sequence"/>
</dbReference>